<dbReference type="Gene3D" id="3.40.50.150">
    <property type="entry name" value="Vaccinia Virus protein VP39"/>
    <property type="match status" value="1"/>
</dbReference>
<evidence type="ECO:0000313" key="7">
    <source>
        <dbReference type="Proteomes" id="UP000019364"/>
    </source>
</evidence>
<evidence type="ECO:0000256" key="4">
    <source>
        <dbReference type="SAM" id="Coils"/>
    </source>
</evidence>
<evidence type="ECO:0000256" key="3">
    <source>
        <dbReference type="ARBA" id="ARBA00022679"/>
    </source>
</evidence>
<dbReference type="EMBL" id="BAVZ01000004">
    <property type="protein sequence ID" value="GAF07873.1"/>
    <property type="molecule type" value="Genomic_DNA"/>
</dbReference>
<feature type="coiled-coil region" evidence="4">
    <location>
        <begin position="156"/>
        <end position="183"/>
    </location>
</feature>
<dbReference type="GO" id="GO:0032259">
    <property type="term" value="P:methylation"/>
    <property type="evidence" value="ECO:0007669"/>
    <property type="project" value="UniProtKB-KW"/>
</dbReference>
<sequence length="275" mass="30996">MNHVPDGNRLSNVERFSGFEDTYDRYRPEAPALIIDILTGYLGRTPSLVVDIGCGTGLSTMIWKDHADQIIGVEPNDDMRGKAERKLFDDTTRSNVSFISGYSNQLDLESASADIVTCSQSFHWMEPVSTLKEVSRILRPDGIFAAYDCDWPPTLNWELEQAYMELTNKADNIIAEVADSEEHAVKNDKGQHLTNLRQSGEFRFTKEIVFHNVEDCDAQRYSGLAISQGGVQTVLKMGTGVLDADIQRFCDQVSDHFQGRTLQILFSYRMRIGIK</sequence>
<dbReference type="OrthoDB" id="9797252at2"/>
<dbReference type="RefSeq" id="WP_036647671.1">
    <property type="nucleotide sequence ID" value="NZ_BAVZ01000004.1"/>
</dbReference>
<dbReference type="GO" id="GO:0008757">
    <property type="term" value="F:S-adenosylmethionine-dependent methyltransferase activity"/>
    <property type="evidence" value="ECO:0007669"/>
    <property type="project" value="InterPro"/>
</dbReference>
<keyword evidence="4" id="KW-0175">Coiled coil</keyword>
<dbReference type="CDD" id="cd02440">
    <property type="entry name" value="AdoMet_MTases"/>
    <property type="match status" value="1"/>
</dbReference>
<dbReference type="PANTHER" id="PTHR44942">
    <property type="entry name" value="METHYLTRANSF_11 DOMAIN-CONTAINING PROTEIN"/>
    <property type="match status" value="1"/>
</dbReference>
<gene>
    <name evidence="6" type="ORF">JCM16418_1905</name>
</gene>
<feature type="domain" description="Methyltransferase type 11" evidence="5">
    <location>
        <begin position="50"/>
        <end position="145"/>
    </location>
</feature>
<dbReference type="InterPro" id="IPR029063">
    <property type="entry name" value="SAM-dependent_MTases_sf"/>
</dbReference>
<comment type="caution">
    <text evidence="6">The sequence shown here is derived from an EMBL/GenBank/DDBJ whole genome shotgun (WGS) entry which is preliminary data.</text>
</comment>
<proteinExistence type="inferred from homology"/>
<dbReference type="Pfam" id="PF08241">
    <property type="entry name" value="Methyltransf_11"/>
    <property type="match status" value="1"/>
</dbReference>
<keyword evidence="7" id="KW-1185">Reference proteome</keyword>
<dbReference type="Proteomes" id="UP000019364">
    <property type="component" value="Unassembled WGS sequence"/>
</dbReference>
<name>W7YJM2_9BACL</name>
<protein>
    <submittedName>
        <fullName evidence="6">Methyltransferase</fullName>
    </submittedName>
</protein>
<keyword evidence="2 6" id="KW-0489">Methyltransferase</keyword>
<organism evidence="6 7">
    <name type="scientific">Paenibacillus pini JCM 16418</name>
    <dbReference type="NCBI Taxonomy" id="1236976"/>
    <lineage>
        <taxon>Bacteria</taxon>
        <taxon>Bacillati</taxon>
        <taxon>Bacillota</taxon>
        <taxon>Bacilli</taxon>
        <taxon>Bacillales</taxon>
        <taxon>Paenibacillaceae</taxon>
        <taxon>Paenibacillus</taxon>
    </lineage>
</organism>
<dbReference type="InterPro" id="IPR013216">
    <property type="entry name" value="Methyltransf_11"/>
</dbReference>
<comment type="similarity">
    <text evidence="1">Belongs to the methyltransferase superfamily.</text>
</comment>
<accession>W7YJM2</accession>
<reference evidence="6 7" key="1">
    <citation type="journal article" date="2014" name="Genome Announc.">
        <title>Draft Genome Sequence of Paenibacillus pini JCM 16418T, Isolated from the Rhizosphere of Pine Tree.</title>
        <authorList>
            <person name="Yuki M."/>
            <person name="Oshima K."/>
            <person name="Suda W."/>
            <person name="Oshida Y."/>
            <person name="Kitamura K."/>
            <person name="Iida Y."/>
            <person name="Hattori M."/>
            <person name="Ohkuma M."/>
        </authorList>
    </citation>
    <scope>NUCLEOTIDE SEQUENCE [LARGE SCALE GENOMIC DNA]</scope>
    <source>
        <strain evidence="6 7">JCM 16418</strain>
    </source>
</reference>
<keyword evidence="3 6" id="KW-0808">Transferase</keyword>
<evidence type="ECO:0000256" key="1">
    <source>
        <dbReference type="ARBA" id="ARBA00008361"/>
    </source>
</evidence>
<evidence type="ECO:0000259" key="5">
    <source>
        <dbReference type="Pfam" id="PF08241"/>
    </source>
</evidence>
<dbReference type="AlphaFoldDB" id="W7YJM2"/>
<evidence type="ECO:0000256" key="2">
    <source>
        <dbReference type="ARBA" id="ARBA00022603"/>
    </source>
</evidence>
<dbReference type="eggNOG" id="COG2226">
    <property type="taxonomic scope" value="Bacteria"/>
</dbReference>
<dbReference type="SUPFAM" id="SSF53335">
    <property type="entry name" value="S-adenosyl-L-methionine-dependent methyltransferases"/>
    <property type="match status" value="1"/>
</dbReference>
<dbReference type="PANTHER" id="PTHR44942:SF4">
    <property type="entry name" value="METHYLTRANSFERASE TYPE 11 DOMAIN-CONTAINING PROTEIN"/>
    <property type="match status" value="1"/>
</dbReference>
<evidence type="ECO:0000313" key="6">
    <source>
        <dbReference type="EMBL" id="GAF07873.1"/>
    </source>
</evidence>
<dbReference type="InterPro" id="IPR051052">
    <property type="entry name" value="Diverse_substrate_MTase"/>
</dbReference>
<dbReference type="STRING" id="1236976.JCM16418_1905"/>